<dbReference type="InterPro" id="IPR006262">
    <property type="entry name" value="Cyt_deam_tetra"/>
</dbReference>
<evidence type="ECO:0000256" key="6">
    <source>
        <dbReference type="ARBA" id="ARBA00022723"/>
    </source>
</evidence>
<dbReference type="PROSITE" id="PS51747">
    <property type="entry name" value="CYT_DCMP_DEAMINASES_2"/>
    <property type="match status" value="1"/>
</dbReference>
<reference evidence="17" key="1">
    <citation type="journal article" date="2015" name="Genome Announc.">
        <title>Draft Genome Sequences of Anaerolinea thermolimosa IMO-1, Bellilinea caldifistulae GOMI-1, Leptolinea tardivitalis YMTK-2, Levilinea saccharolytica KIBI-1, Longilinea arvoryzae KOME-1, Previously Described as Members of the Class Anaerolineae (Chloroflexi).</title>
        <authorList>
            <person name="Matsuura N."/>
            <person name="Tourlousse M.D."/>
            <person name="Ohashi A."/>
            <person name="Hugenholtz P."/>
            <person name="Sekiguchi Y."/>
        </authorList>
    </citation>
    <scope>NUCLEOTIDE SEQUENCE</scope>
    <source>
        <strain evidence="17">KIBI-1</strain>
    </source>
</reference>
<comment type="similarity">
    <text evidence="3 15">Belongs to the cytidine and deoxycytidylate deaminase family.</text>
</comment>
<dbReference type="NCBIfam" id="NF004064">
    <property type="entry name" value="PRK05578.1"/>
    <property type="match status" value="1"/>
</dbReference>
<evidence type="ECO:0000256" key="5">
    <source>
        <dbReference type="ARBA" id="ARBA00018266"/>
    </source>
</evidence>
<evidence type="ECO:0000256" key="14">
    <source>
        <dbReference type="PIRSR" id="PIRSR606262-3"/>
    </source>
</evidence>
<comment type="catalytic activity">
    <reaction evidence="11 15">
        <text>cytidine + H2O + H(+) = uridine + NH4(+)</text>
        <dbReference type="Rhea" id="RHEA:16069"/>
        <dbReference type="ChEBI" id="CHEBI:15377"/>
        <dbReference type="ChEBI" id="CHEBI:15378"/>
        <dbReference type="ChEBI" id="CHEBI:16704"/>
        <dbReference type="ChEBI" id="CHEBI:17562"/>
        <dbReference type="ChEBI" id="CHEBI:28938"/>
        <dbReference type="EC" id="3.5.4.5"/>
    </reaction>
</comment>
<dbReference type="FunFam" id="3.40.140.10:FF:000008">
    <property type="entry name" value="Cytidine deaminase"/>
    <property type="match status" value="1"/>
</dbReference>
<dbReference type="SUPFAM" id="SSF53927">
    <property type="entry name" value="Cytidine deaminase-like"/>
    <property type="match status" value="1"/>
</dbReference>
<dbReference type="CDD" id="cd01283">
    <property type="entry name" value="cytidine_deaminase"/>
    <property type="match status" value="1"/>
</dbReference>
<dbReference type="OrthoDB" id="9795347at2"/>
<evidence type="ECO:0000313" key="17">
    <source>
        <dbReference type="EMBL" id="GAP19294.1"/>
    </source>
</evidence>
<dbReference type="GO" id="GO:0004126">
    <property type="term" value="F:cytidine deaminase activity"/>
    <property type="evidence" value="ECO:0007669"/>
    <property type="project" value="UniProtKB-UniRule"/>
</dbReference>
<protein>
    <recommendedName>
        <fullName evidence="5 15">Cytidine deaminase</fullName>
        <ecNumber evidence="4 15">3.5.4.5</ecNumber>
    </recommendedName>
    <alternativeName>
        <fullName evidence="9 15">Cytidine aminohydrolase</fullName>
    </alternativeName>
</protein>
<evidence type="ECO:0000313" key="19">
    <source>
        <dbReference type="Proteomes" id="UP000050501"/>
    </source>
</evidence>
<evidence type="ECO:0000256" key="3">
    <source>
        <dbReference type="ARBA" id="ARBA00006576"/>
    </source>
</evidence>
<feature type="domain" description="CMP/dCMP-type deaminase" evidence="16">
    <location>
        <begin position="10"/>
        <end position="135"/>
    </location>
</feature>
<dbReference type="GO" id="GO:0072527">
    <property type="term" value="P:pyrimidine-containing compound metabolic process"/>
    <property type="evidence" value="ECO:0007669"/>
    <property type="project" value="UniProtKB-ARBA"/>
</dbReference>
<evidence type="ECO:0000256" key="13">
    <source>
        <dbReference type="PIRSR" id="PIRSR606262-2"/>
    </source>
</evidence>
<gene>
    <name evidence="18" type="ORF">ADN01_10580</name>
    <name evidence="17" type="ORF">LSAC_03195</name>
</gene>
<dbReference type="Proteomes" id="UP000050501">
    <property type="component" value="Unassembled WGS sequence"/>
</dbReference>
<dbReference type="PATRIC" id="fig|229921.5.peg.518"/>
<dbReference type="GO" id="GO:0042802">
    <property type="term" value="F:identical protein binding"/>
    <property type="evidence" value="ECO:0007669"/>
    <property type="project" value="UniProtKB-ARBA"/>
</dbReference>
<evidence type="ECO:0000256" key="10">
    <source>
        <dbReference type="ARBA" id="ARBA00049252"/>
    </source>
</evidence>
<dbReference type="InterPro" id="IPR002125">
    <property type="entry name" value="CMP_dCMP_dom"/>
</dbReference>
<comment type="catalytic activity">
    <reaction evidence="10 15">
        <text>2'-deoxycytidine + H2O + H(+) = 2'-deoxyuridine + NH4(+)</text>
        <dbReference type="Rhea" id="RHEA:13433"/>
        <dbReference type="ChEBI" id="CHEBI:15377"/>
        <dbReference type="ChEBI" id="CHEBI:15378"/>
        <dbReference type="ChEBI" id="CHEBI:15698"/>
        <dbReference type="ChEBI" id="CHEBI:16450"/>
        <dbReference type="ChEBI" id="CHEBI:28938"/>
        <dbReference type="EC" id="3.5.4.5"/>
    </reaction>
</comment>
<evidence type="ECO:0000256" key="7">
    <source>
        <dbReference type="ARBA" id="ARBA00022801"/>
    </source>
</evidence>
<dbReference type="NCBIfam" id="TIGR01354">
    <property type="entry name" value="cyt_deam_tetra"/>
    <property type="match status" value="1"/>
</dbReference>
<evidence type="ECO:0000313" key="18">
    <source>
        <dbReference type="EMBL" id="KPL80926.1"/>
    </source>
</evidence>
<dbReference type="InterPro" id="IPR050202">
    <property type="entry name" value="Cyt/Deoxycyt_deaminase"/>
</dbReference>
<feature type="binding site" evidence="14">
    <location>
        <position position="96"/>
    </location>
    <ligand>
        <name>Zn(2+)</name>
        <dbReference type="ChEBI" id="CHEBI:29105"/>
        <note>catalytic</note>
    </ligand>
</feature>
<dbReference type="GO" id="GO:0055086">
    <property type="term" value="P:nucleobase-containing small molecule metabolic process"/>
    <property type="evidence" value="ECO:0007669"/>
    <property type="project" value="UniProtKB-ARBA"/>
</dbReference>
<dbReference type="EC" id="3.5.4.5" evidence="4 15"/>
<feature type="active site" description="Proton donor" evidence="12">
    <location>
        <position position="64"/>
    </location>
</feature>
<keyword evidence="19" id="KW-1185">Reference proteome</keyword>
<feature type="binding site" evidence="14">
    <location>
        <position position="62"/>
    </location>
    <ligand>
        <name>Zn(2+)</name>
        <dbReference type="ChEBI" id="CHEBI:29105"/>
        <note>catalytic</note>
    </ligand>
</feature>
<comment type="function">
    <text evidence="2 15">This enzyme scavenges exogenous and endogenous cytidine and 2'-deoxycytidine for UMP synthesis.</text>
</comment>
<evidence type="ECO:0000256" key="11">
    <source>
        <dbReference type="ARBA" id="ARBA00049558"/>
    </source>
</evidence>
<evidence type="ECO:0000256" key="12">
    <source>
        <dbReference type="PIRSR" id="PIRSR606262-1"/>
    </source>
</evidence>
<evidence type="ECO:0000256" key="9">
    <source>
        <dbReference type="ARBA" id="ARBA00032005"/>
    </source>
</evidence>
<dbReference type="GO" id="GO:0008270">
    <property type="term" value="F:zinc ion binding"/>
    <property type="evidence" value="ECO:0007669"/>
    <property type="project" value="UniProtKB-UniRule"/>
</dbReference>
<evidence type="ECO:0000256" key="1">
    <source>
        <dbReference type="ARBA" id="ARBA00001947"/>
    </source>
</evidence>
<evidence type="ECO:0000256" key="8">
    <source>
        <dbReference type="ARBA" id="ARBA00022833"/>
    </source>
</evidence>
<dbReference type="STRING" id="229921.ADN01_10580"/>
<organism evidence="17">
    <name type="scientific">Levilinea saccharolytica</name>
    <dbReference type="NCBI Taxonomy" id="229921"/>
    <lineage>
        <taxon>Bacteria</taxon>
        <taxon>Bacillati</taxon>
        <taxon>Chloroflexota</taxon>
        <taxon>Anaerolineae</taxon>
        <taxon>Anaerolineales</taxon>
        <taxon>Anaerolineaceae</taxon>
        <taxon>Levilinea</taxon>
    </lineage>
</organism>
<dbReference type="EMBL" id="LGCM01000038">
    <property type="protein sequence ID" value="KPL80926.1"/>
    <property type="molecule type" value="Genomic_DNA"/>
</dbReference>
<feature type="binding site" evidence="13">
    <location>
        <begin position="51"/>
        <end position="57"/>
    </location>
    <ligand>
        <name>substrate</name>
    </ligand>
</feature>
<keyword evidence="8 14" id="KW-0862">Zinc</keyword>
<dbReference type="PANTHER" id="PTHR11644">
    <property type="entry name" value="CYTIDINE DEAMINASE"/>
    <property type="match status" value="1"/>
</dbReference>
<dbReference type="Pfam" id="PF00383">
    <property type="entry name" value="dCMP_cyt_deam_1"/>
    <property type="match status" value="1"/>
</dbReference>
<evidence type="ECO:0000259" key="16">
    <source>
        <dbReference type="PROSITE" id="PS51747"/>
    </source>
</evidence>
<feature type="binding site" evidence="14">
    <location>
        <position position="93"/>
    </location>
    <ligand>
        <name>Zn(2+)</name>
        <dbReference type="ChEBI" id="CHEBI:29105"/>
        <note>catalytic</note>
    </ligand>
</feature>
<evidence type="ECO:0000256" key="15">
    <source>
        <dbReference type="RuleBase" id="RU364006"/>
    </source>
</evidence>
<dbReference type="PROSITE" id="PS00903">
    <property type="entry name" value="CYT_DCMP_DEAMINASES_1"/>
    <property type="match status" value="1"/>
</dbReference>
<keyword evidence="6 14" id="KW-0479">Metal-binding</keyword>
<dbReference type="InterPro" id="IPR016193">
    <property type="entry name" value="Cytidine_deaminase-like"/>
</dbReference>
<dbReference type="EMBL" id="DF967975">
    <property type="protein sequence ID" value="GAP19294.1"/>
    <property type="molecule type" value="Genomic_DNA"/>
</dbReference>
<evidence type="ECO:0000256" key="2">
    <source>
        <dbReference type="ARBA" id="ARBA00003949"/>
    </source>
</evidence>
<keyword evidence="7 15" id="KW-0378">Hydrolase</keyword>
<dbReference type="GO" id="GO:0005829">
    <property type="term" value="C:cytosol"/>
    <property type="evidence" value="ECO:0007669"/>
    <property type="project" value="TreeGrafter"/>
</dbReference>
<name>A0A0M9U338_9CHLR</name>
<reference evidence="18 19" key="2">
    <citation type="submission" date="2015-07" db="EMBL/GenBank/DDBJ databases">
        <title>Genome sequence of Levilinea saccharolytica DSM 16555.</title>
        <authorList>
            <person name="Hemp J."/>
            <person name="Ward L.M."/>
            <person name="Pace L.A."/>
            <person name="Fischer W.W."/>
        </authorList>
    </citation>
    <scope>NUCLEOTIDE SEQUENCE [LARGE SCALE GENOMIC DNA]</scope>
    <source>
        <strain evidence="18 19">KIBI-1</strain>
    </source>
</reference>
<sequence length="138" mass="14886">MKAEIQLTPEQKQDLVERAKQARQWAYVPYSHYPVGAALLTASGKLYDGVNIENAAYPTTICAERVAVFKAVSEGERDFVAIAVVTEDGGSPCGSCRQVMSEFGLGLHVMMANAQGEILSECSLADLLPRAFNSSSLE</sequence>
<dbReference type="RefSeq" id="WP_062419581.1">
    <property type="nucleotide sequence ID" value="NZ_BBXZ01000172.1"/>
</dbReference>
<dbReference type="InterPro" id="IPR016192">
    <property type="entry name" value="APOBEC/CMP_deaminase_Zn-bd"/>
</dbReference>
<evidence type="ECO:0000256" key="4">
    <source>
        <dbReference type="ARBA" id="ARBA00012783"/>
    </source>
</evidence>
<comment type="cofactor">
    <cofactor evidence="1 14 15">
        <name>Zn(2+)</name>
        <dbReference type="ChEBI" id="CHEBI:29105"/>
    </cofactor>
</comment>
<dbReference type="Gene3D" id="3.40.140.10">
    <property type="entry name" value="Cytidine Deaminase, domain 2"/>
    <property type="match status" value="1"/>
</dbReference>
<proteinExistence type="inferred from homology"/>
<accession>A0A0M9U338</accession>
<dbReference type="PANTHER" id="PTHR11644:SF2">
    <property type="entry name" value="CYTIDINE DEAMINASE"/>
    <property type="match status" value="1"/>
</dbReference>
<dbReference type="AlphaFoldDB" id="A0A0M9U338"/>